<protein>
    <submittedName>
        <fullName evidence="1">Uncharacterized protein</fullName>
    </submittedName>
</protein>
<keyword evidence="2" id="KW-1185">Reference proteome</keyword>
<evidence type="ECO:0000313" key="1">
    <source>
        <dbReference type="EMBL" id="EFX66766.1"/>
    </source>
</evidence>
<dbReference type="Proteomes" id="UP000000305">
    <property type="component" value="Unassembled WGS sequence"/>
</dbReference>
<sequence length="134" mass="15474">MSRLFQLILASWPPQQQKIAAVVSQRLYWSDDALEGEESLQYSLDEELIDSEEEMIQQHIMSNLQLKHQIQKHKVEEFCLTVSEVGARMQIHSWTVKSSLTFEIEGEAYLFSLIVLDWNGGVPVVKPDKKTKLL</sequence>
<name>E9HND6_DAPPU</name>
<gene>
    <name evidence="1" type="ORF">DAPPUDRAFT_262643</name>
</gene>
<dbReference type="KEGG" id="dpx:DAPPUDRAFT_262643"/>
<dbReference type="EMBL" id="GL732695">
    <property type="protein sequence ID" value="EFX66766.1"/>
    <property type="molecule type" value="Genomic_DNA"/>
</dbReference>
<proteinExistence type="predicted"/>
<reference evidence="1 2" key="1">
    <citation type="journal article" date="2011" name="Science">
        <title>The ecoresponsive genome of Daphnia pulex.</title>
        <authorList>
            <person name="Colbourne J.K."/>
            <person name="Pfrender M.E."/>
            <person name="Gilbert D."/>
            <person name="Thomas W.K."/>
            <person name="Tucker A."/>
            <person name="Oakley T.H."/>
            <person name="Tokishita S."/>
            <person name="Aerts A."/>
            <person name="Arnold G.J."/>
            <person name="Basu M.K."/>
            <person name="Bauer D.J."/>
            <person name="Caceres C.E."/>
            <person name="Carmel L."/>
            <person name="Casola C."/>
            <person name="Choi J.H."/>
            <person name="Detter J.C."/>
            <person name="Dong Q."/>
            <person name="Dusheyko S."/>
            <person name="Eads B.D."/>
            <person name="Frohlich T."/>
            <person name="Geiler-Samerotte K.A."/>
            <person name="Gerlach D."/>
            <person name="Hatcher P."/>
            <person name="Jogdeo S."/>
            <person name="Krijgsveld J."/>
            <person name="Kriventseva E.V."/>
            <person name="Kultz D."/>
            <person name="Laforsch C."/>
            <person name="Lindquist E."/>
            <person name="Lopez J."/>
            <person name="Manak J.R."/>
            <person name="Muller J."/>
            <person name="Pangilinan J."/>
            <person name="Patwardhan R.P."/>
            <person name="Pitluck S."/>
            <person name="Pritham E.J."/>
            <person name="Rechtsteiner A."/>
            <person name="Rho M."/>
            <person name="Rogozin I.B."/>
            <person name="Sakarya O."/>
            <person name="Salamov A."/>
            <person name="Schaack S."/>
            <person name="Shapiro H."/>
            <person name="Shiga Y."/>
            <person name="Skalitzky C."/>
            <person name="Smith Z."/>
            <person name="Souvorov A."/>
            <person name="Sung W."/>
            <person name="Tang Z."/>
            <person name="Tsuchiya D."/>
            <person name="Tu H."/>
            <person name="Vos H."/>
            <person name="Wang M."/>
            <person name="Wolf Y.I."/>
            <person name="Yamagata H."/>
            <person name="Yamada T."/>
            <person name="Ye Y."/>
            <person name="Shaw J.R."/>
            <person name="Andrews J."/>
            <person name="Crease T.J."/>
            <person name="Tang H."/>
            <person name="Lucas S.M."/>
            <person name="Robertson H.M."/>
            <person name="Bork P."/>
            <person name="Koonin E.V."/>
            <person name="Zdobnov E.M."/>
            <person name="Grigoriev I.V."/>
            <person name="Lynch M."/>
            <person name="Boore J.L."/>
        </authorList>
    </citation>
    <scope>NUCLEOTIDE SEQUENCE [LARGE SCALE GENOMIC DNA]</scope>
</reference>
<dbReference type="HOGENOM" id="CLU_1898316_0_0_1"/>
<organism evidence="1 2">
    <name type="scientific">Daphnia pulex</name>
    <name type="common">Water flea</name>
    <dbReference type="NCBI Taxonomy" id="6669"/>
    <lineage>
        <taxon>Eukaryota</taxon>
        <taxon>Metazoa</taxon>
        <taxon>Ecdysozoa</taxon>
        <taxon>Arthropoda</taxon>
        <taxon>Crustacea</taxon>
        <taxon>Branchiopoda</taxon>
        <taxon>Diplostraca</taxon>
        <taxon>Cladocera</taxon>
        <taxon>Anomopoda</taxon>
        <taxon>Daphniidae</taxon>
        <taxon>Daphnia</taxon>
    </lineage>
</organism>
<evidence type="ECO:0000313" key="2">
    <source>
        <dbReference type="Proteomes" id="UP000000305"/>
    </source>
</evidence>
<dbReference type="InParanoid" id="E9HND6"/>
<accession>E9HND6</accession>
<dbReference type="AlphaFoldDB" id="E9HND6"/>